<feature type="transmembrane region" description="Helical" evidence="8">
    <location>
        <begin position="47"/>
        <end position="72"/>
    </location>
</feature>
<dbReference type="EMBL" id="CP001751">
    <property type="protein sequence ID" value="ADE38433.1"/>
    <property type="molecule type" value="Genomic_DNA"/>
</dbReference>
<dbReference type="eggNOG" id="COG0730">
    <property type="taxonomic scope" value="Bacteria"/>
</dbReference>
<dbReference type="GO" id="GO:0005886">
    <property type="term" value="C:plasma membrane"/>
    <property type="evidence" value="ECO:0007669"/>
    <property type="project" value="UniProtKB-SubCell"/>
</dbReference>
<dbReference type="Pfam" id="PF01925">
    <property type="entry name" value="TauE"/>
    <property type="match status" value="1"/>
</dbReference>
<evidence type="ECO:0000256" key="2">
    <source>
        <dbReference type="ARBA" id="ARBA00009142"/>
    </source>
</evidence>
<keyword evidence="10" id="KW-1185">Reference proteome</keyword>
<evidence type="ECO:0000256" key="1">
    <source>
        <dbReference type="ARBA" id="ARBA00004651"/>
    </source>
</evidence>
<sequence length="335" mass="35283">MPRILTKIPELSLLLLLTIIAYAYVEYAAVVGNTPIGSSLTSIDMIVLSFVISMAIAIIAVIAGVGGGVIFTPIMLAFTSIDTLVIRSTGLVVAMFSGLVSTGPFMRKGLADVKIVFFGALPIIIGGLGGAFAAIILARYLGETGDAIVRLLLGVTLVMIALLFIFSGSNNEYPQTDKFDSFGNDLKLRNTYWEESLNTYVRYRAVNVKLGGILFFVVGFTGGFFGLGGGWAVVPVLNLVMAVPLKVSAASSGVLLAMGNAAAIWPYINAGALIGLVAAPWMLGQVIGGIIGAHILVSIKAGFVRNLLIILLLLTSVKLMVRGLETLLSIDIPIF</sequence>
<evidence type="ECO:0000256" key="8">
    <source>
        <dbReference type="RuleBase" id="RU363041"/>
    </source>
</evidence>
<dbReference type="AlphaFoldDB" id="D5BPF1"/>
<evidence type="ECO:0000256" key="6">
    <source>
        <dbReference type="ARBA" id="ARBA00022989"/>
    </source>
</evidence>
<name>D5BPF1_PUNMI</name>
<reference evidence="9 10" key="1">
    <citation type="journal article" date="2010" name="J. Bacteriol.">
        <title>Complete genome sequence of "Candidatus Puniceispirillum marinum" IMCC1322, a representative of the SAR116 clade in the Alphaproteobacteria.</title>
        <authorList>
            <person name="Oh H.M."/>
            <person name="Kwon K.K."/>
            <person name="Kang I."/>
            <person name="Kang S.G."/>
            <person name="Lee J.H."/>
            <person name="Kim S.J."/>
            <person name="Cho J.C."/>
        </authorList>
    </citation>
    <scope>NUCLEOTIDE SEQUENCE [LARGE SCALE GENOMIC DNA]</scope>
    <source>
        <strain evidence="9 10">IMCC1322</strain>
    </source>
</reference>
<dbReference type="PANTHER" id="PTHR30269">
    <property type="entry name" value="TRANSMEMBRANE PROTEIN YFCA"/>
    <property type="match status" value="1"/>
</dbReference>
<evidence type="ECO:0000313" key="9">
    <source>
        <dbReference type="EMBL" id="ADE38433.1"/>
    </source>
</evidence>
<keyword evidence="4 8" id="KW-1003">Cell membrane</keyword>
<feature type="transmembrane region" description="Helical" evidence="8">
    <location>
        <begin position="274"/>
        <end position="296"/>
    </location>
</feature>
<feature type="transmembrane region" description="Helical" evidence="8">
    <location>
        <begin position="303"/>
        <end position="321"/>
    </location>
</feature>
<feature type="transmembrane region" description="Helical" evidence="8">
    <location>
        <begin position="213"/>
        <end position="240"/>
    </location>
</feature>
<protein>
    <recommendedName>
        <fullName evidence="8">Probable membrane transporter protein</fullName>
    </recommendedName>
</protein>
<accession>D5BPF1</accession>
<feature type="transmembrane region" description="Helical" evidence="8">
    <location>
        <begin position="84"/>
        <end position="103"/>
    </location>
</feature>
<keyword evidence="3" id="KW-0813">Transport</keyword>
<dbReference type="Proteomes" id="UP000007460">
    <property type="component" value="Chromosome"/>
</dbReference>
<dbReference type="InterPro" id="IPR002781">
    <property type="entry name" value="TM_pro_TauE-like"/>
</dbReference>
<comment type="subcellular location">
    <subcellularLocation>
        <location evidence="1 8">Cell membrane</location>
        <topology evidence="1 8">Multi-pass membrane protein</topology>
    </subcellularLocation>
</comment>
<proteinExistence type="inferred from homology"/>
<dbReference type="OrthoDB" id="9777163at2"/>
<keyword evidence="6 8" id="KW-1133">Transmembrane helix</keyword>
<organism evidence="9 10">
    <name type="scientific">Puniceispirillum marinum (strain IMCC1322)</name>
    <dbReference type="NCBI Taxonomy" id="488538"/>
    <lineage>
        <taxon>Bacteria</taxon>
        <taxon>Pseudomonadati</taxon>
        <taxon>Pseudomonadota</taxon>
        <taxon>Alphaproteobacteria</taxon>
        <taxon>Candidatus Puniceispirillales</taxon>
        <taxon>Candidatus Puniceispirillaceae</taxon>
        <taxon>Candidatus Puniceispirillum</taxon>
    </lineage>
</organism>
<evidence type="ECO:0000256" key="7">
    <source>
        <dbReference type="ARBA" id="ARBA00023136"/>
    </source>
</evidence>
<comment type="similarity">
    <text evidence="2 8">Belongs to the 4-toluene sulfonate uptake permease (TSUP) (TC 2.A.102) family.</text>
</comment>
<evidence type="ECO:0000256" key="4">
    <source>
        <dbReference type="ARBA" id="ARBA00022475"/>
    </source>
</evidence>
<dbReference type="InterPro" id="IPR052017">
    <property type="entry name" value="TSUP"/>
</dbReference>
<gene>
    <name evidence="9" type="ordered locus">SAR116_0190</name>
</gene>
<dbReference type="PANTHER" id="PTHR30269:SF23">
    <property type="entry name" value="MEMBRANE TRANSPORTER PROTEIN YDHB-RELATED"/>
    <property type="match status" value="1"/>
</dbReference>
<evidence type="ECO:0000256" key="5">
    <source>
        <dbReference type="ARBA" id="ARBA00022692"/>
    </source>
</evidence>
<dbReference type="RefSeq" id="WP_013045063.1">
    <property type="nucleotide sequence ID" value="NC_014010.1"/>
</dbReference>
<feature type="transmembrane region" description="Helical" evidence="8">
    <location>
        <begin position="247"/>
        <end position="268"/>
    </location>
</feature>
<evidence type="ECO:0000313" key="10">
    <source>
        <dbReference type="Proteomes" id="UP000007460"/>
    </source>
</evidence>
<keyword evidence="5 8" id="KW-0812">Transmembrane</keyword>
<feature type="transmembrane region" description="Helical" evidence="8">
    <location>
        <begin position="115"/>
        <end position="141"/>
    </location>
</feature>
<dbReference type="KEGG" id="apb:SAR116_0190"/>
<feature type="transmembrane region" description="Helical" evidence="8">
    <location>
        <begin position="148"/>
        <end position="166"/>
    </location>
</feature>
<dbReference type="HOGENOM" id="CLU_045498_5_2_5"/>
<evidence type="ECO:0000256" key="3">
    <source>
        <dbReference type="ARBA" id="ARBA00022448"/>
    </source>
</evidence>
<keyword evidence="7 8" id="KW-0472">Membrane</keyword>